<feature type="domain" description="Phytocyanin" evidence="9">
    <location>
        <begin position="1163"/>
        <end position="1246"/>
    </location>
</feature>
<organism evidence="10 11">
    <name type="scientific">Camellia sinensis var. sinensis</name>
    <name type="common">China tea</name>
    <dbReference type="NCBI Taxonomy" id="542762"/>
    <lineage>
        <taxon>Eukaryota</taxon>
        <taxon>Viridiplantae</taxon>
        <taxon>Streptophyta</taxon>
        <taxon>Embryophyta</taxon>
        <taxon>Tracheophyta</taxon>
        <taxon>Spermatophyta</taxon>
        <taxon>Magnoliopsida</taxon>
        <taxon>eudicotyledons</taxon>
        <taxon>Gunneridae</taxon>
        <taxon>Pentapetalae</taxon>
        <taxon>asterids</taxon>
        <taxon>Ericales</taxon>
        <taxon>Theaceae</taxon>
        <taxon>Camellia</taxon>
    </lineage>
</organism>
<dbReference type="EMBL" id="SDRB02011664">
    <property type="protein sequence ID" value="THG00504.1"/>
    <property type="molecule type" value="Genomic_DNA"/>
</dbReference>
<evidence type="ECO:0000256" key="2">
    <source>
        <dbReference type="ARBA" id="ARBA00004817"/>
    </source>
</evidence>
<evidence type="ECO:0000256" key="4">
    <source>
        <dbReference type="ARBA" id="ARBA00022605"/>
    </source>
</evidence>
<dbReference type="SUPFAM" id="SSF49503">
    <property type="entry name" value="Cupredoxins"/>
    <property type="match status" value="2"/>
</dbReference>
<feature type="repeat" description="PPR" evidence="8">
    <location>
        <begin position="560"/>
        <end position="594"/>
    </location>
</feature>
<dbReference type="GO" id="GO:0009451">
    <property type="term" value="P:RNA modification"/>
    <property type="evidence" value="ECO:0007669"/>
    <property type="project" value="InterPro"/>
</dbReference>
<dbReference type="GO" id="GO:0008652">
    <property type="term" value="P:amino acid biosynthetic process"/>
    <property type="evidence" value="ECO:0007669"/>
    <property type="project" value="UniProtKB-KW"/>
</dbReference>
<comment type="catalytic activity">
    <reaction evidence="1">
        <text>chorismate = prephenate</text>
        <dbReference type="Rhea" id="RHEA:13897"/>
        <dbReference type="ChEBI" id="CHEBI:29748"/>
        <dbReference type="ChEBI" id="CHEBI:29934"/>
        <dbReference type="EC" id="5.4.99.5"/>
    </reaction>
</comment>
<feature type="repeat" description="PPR" evidence="8">
    <location>
        <begin position="358"/>
        <end position="392"/>
    </location>
</feature>
<sequence length="1393" mass="155567">MEAKLLRVASPPISIPTAFRYLKPICLLSHHNSLSGRFGFLNSNLPNHGIQSLQASAISVGRTPVQQTKLHSISFSNFNTEKAIFQPVSLAEKFASYLEHCSDIVSLRTLHASIFTFELQNNIFVGSKLLNCYAKLGFLTDSRWVFDKIVNNSLSLWNSILVGYFRAGYHDEVLVRYLDLRQRNIGVNGSAIMFSLKSCTELGSLQFGRGIHVDALKFGMSADRFVGSSLVGLYSTYGDTDSASKVFDEIIERDVVAYTSMITGYAQSGYRHAYEAFGVVRAMQEEELCPNRVTLVSLLQAAGHLDALEEGQSIHGYAIRRGIGSSDEVFETSLMDMYIKCGAMNTAASIFSKMSTRTVASWNALIAGHLQMGRPLEALNLFFIMVQQNLEPDLITLANGILSCADLKYLNEGKSIHGYIIRTGLRVDIVATTALIDLYSKCNSLTHARKIFNRMEAKDVISFNVMMAGYLQNGFACEAMNTFYEMVGTGIIPNLSTILSILSVFSDLKDVRQGRGVHGYIFRHGLDLHSEIANQVIYMYAKCGYIDSCGQVFDRTKYKDLVSWTSIMMGYVHHGRADKAIALFHLMQREKVTADSVTFLSLLQGFSQLGCLSLAKEVHCRIYRVSLELEMPVINSLITTYGKCGKLNIASALFEHMSERCLTSWNTMIAAYGMHGKCVEALKLFDRMKEEKVAPDEVTFTSLISACSHSGLVEQGLNIFRSMKEEYFLIPIEEHYGCMVDLLSRAGQIEEGYDLLNCLPLRQRTSALGALLAACRVHKNTQMGEVIGRQLLNLEPDNPTAYGLLSNLYTEVGKWNDAASIRTMSKDRGLKKTPGYSLIEIDKQEFSFVEMFLSFVSKKGLKLALAFSRFLKKERIDETDSYTLDGIRHSLIRQEDSIIFSLLERAQYCFNVDTYDPNAFFMDGFHGSLVDFMVKETEKLHARVGRYKSPDEHPFFPDDLPDTMLPPLQYPQVLHPIAEAININNKIWDMYFGDLLTRLVREGDDGNCGSAAVCDTICLQALSKRIHYGKFVAEAKFRASPAAYEAAAIRAQDRTRLMDLLTYPTVEEAIKRRVEMKAKTYGKEVTDNNNVEEDGADPDARLIFQKLNPYTLRESEIYWRVTSSILEGDGEAEEGHGVSGGTCNASMRRIGDDTGSLVRSLLLVFVLSPETIQRKNQQKLCSRNQMNVLEVNKTDYENCISDHPLHNWTTGAGRDVVPLNVTRKYYFISGKGFCYGGMKLAVLVENPPPPPVAAPIKSGASTYTLRGQIVIPAVFAIAAVWDSFLRVWNQMNVLEVNKTDYENCISDHPLHNWTTGAGRDVVPLNVTRKYYFISGKGFCYGGMKLAVLVENPPPPPVAAPIKSGASTYTLRGQIVIPAVFAIAAVWDSFLRVW</sequence>
<keyword evidence="4" id="KW-0028">Amino-acid biosynthesis</keyword>
<keyword evidence="5" id="KW-0677">Repeat</keyword>
<dbReference type="InterPro" id="IPR046848">
    <property type="entry name" value="E_motif"/>
</dbReference>
<dbReference type="InterPro" id="IPR011990">
    <property type="entry name" value="TPR-like_helical_dom_sf"/>
</dbReference>
<dbReference type="FunFam" id="1.10.590.10:FF:000001">
    <property type="entry name" value="Chorismate mutase"/>
    <property type="match status" value="1"/>
</dbReference>
<evidence type="ECO:0000256" key="8">
    <source>
        <dbReference type="PROSITE-ProRule" id="PRU00708"/>
    </source>
</evidence>
<dbReference type="EC" id="5.4.99.5" evidence="3"/>
<dbReference type="SUPFAM" id="SSF48600">
    <property type="entry name" value="Chorismate mutase II"/>
    <property type="match status" value="1"/>
</dbReference>
<feature type="repeat" description="PPR" evidence="8">
    <location>
        <begin position="661"/>
        <end position="695"/>
    </location>
</feature>
<dbReference type="PROSITE" id="PS51169">
    <property type="entry name" value="CHORISMATE_MUT_3"/>
    <property type="match status" value="1"/>
</dbReference>
<dbReference type="InterPro" id="IPR046960">
    <property type="entry name" value="PPR_At4g14850-like_plant"/>
</dbReference>
<dbReference type="Gene3D" id="1.10.590.10">
    <property type="entry name" value="Chorismate mutase, AroQ class superfamily, eukaryotic"/>
    <property type="match status" value="1"/>
</dbReference>
<keyword evidence="11" id="KW-1185">Reference proteome</keyword>
<comment type="caution">
    <text evidence="10">The sequence shown here is derived from an EMBL/GenBank/DDBJ whole genome shotgun (WGS) entry which is preliminary data.</text>
</comment>
<dbReference type="Pfam" id="PF20431">
    <property type="entry name" value="E_motif"/>
    <property type="match status" value="1"/>
</dbReference>
<dbReference type="FunFam" id="1.25.40.10:FF:000073">
    <property type="entry name" value="Pentatricopeptide repeat-containing protein chloroplastic"/>
    <property type="match status" value="2"/>
</dbReference>
<dbReference type="GO" id="GO:0046417">
    <property type="term" value="P:chorismate metabolic process"/>
    <property type="evidence" value="ECO:0007669"/>
    <property type="project" value="InterPro"/>
</dbReference>
<name>A0A4S4DE56_CAMSN</name>
<protein>
    <recommendedName>
        <fullName evidence="3">chorismate mutase</fullName>
        <ecNumber evidence="3">5.4.99.5</ecNumber>
    </recommendedName>
</protein>
<dbReference type="GO" id="GO:0009073">
    <property type="term" value="P:aromatic amino acid family biosynthetic process"/>
    <property type="evidence" value="ECO:0007669"/>
    <property type="project" value="UniProtKB-KW"/>
</dbReference>
<dbReference type="Gene3D" id="1.25.40.10">
    <property type="entry name" value="Tetratricopeptide repeat domain"/>
    <property type="match status" value="5"/>
</dbReference>
<dbReference type="Pfam" id="PF01535">
    <property type="entry name" value="PPR"/>
    <property type="match status" value="7"/>
</dbReference>
<dbReference type="InterPro" id="IPR002885">
    <property type="entry name" value="PPR_rpt"/>
</dbReference>
<feature type="repeat" description="PPR" evidence="8">
    <location>
        <begin position="254"/>
        <end position="290"/>
    </location>
</feature>
<dbReference type="GO" id="GO:0004106">
    <property type="term" value="F:chorismate mutase activity"/>
    <property type="evidence" value="ECO:0007669"/>
    <property type="project" value="UniProtKB-EC"/>
</dbReference>
<evidence type="ECO:0000259" key="9">
    <source>
        <dbReference type="PROSITE" id="PS51485"/>
    </source>
</evidence>
<evidence type="ECO:0000313" key="10">
    <source>
        <dbReference type="EMBL" id="THG00504.1"/>
    </source>
</evidence>
<dbReference type="Proteomes" id="UP000306102">
    <property type="component" value="Unassembled WGS sequence"/>
</dbReference>
<keyword evidence="6" id="KW-0057">Aromatic amino acid biosynthesis</keyword>
<evidence type="ECO:0000256" key="5">
    <source>
        <dbReference type="ARBA" id="ARBA00022737"/>
    </source>
</evidence>
<accession>A0A4S4DE56</accession>
<feature type="repeat" description="PPR" evidence="8">
    <location>
        <begin position="459"/>
        <end position="493"/>
    </location>
</feature>
<dbReference type="GO" id="GO:0009055">
    <property type="term" value="F:electron transfer activity"/>
    <property type="evidence" value="ECO:0007669"/>
    <property type="project" value="InterPro"/>
</dbReference>
<evidence type="ECO:0000313" key="11">
    <source>
        <dbReference type="Proteomes" id="UP000306102"/>
    </source>
</evidence>
<evidence type="ECO:0000256" key="1">
    <source>
        <dbReference type="ARBA" id="ARBA00000824"/>
    </source>
</evidence>
<dbReference type="Pfam" id="PF02298">
    <property type="entry name" value="Cu_bind_like"/>
    <property type="match status" value="2"/>
</dbReference>
<proteinExistence type="predicted"/>
<dbReference type="Pfam" id="PF13041">
    <property type="entry name" value="PPR_2"/>
    <property type="match status" value="2"/>
</dbReference>
<evidence type="ECO:0000256" key="7">
    <source>
        <dbReference type="ARBA" id="ARBA00023235"/>
    </source>
</evidence>
<dbReference type="UniPathway" id="UPA00120">
    <property type="reaction ID" value="UER00203"/>
</dbReference>
<dbReference type="PANTHER" id="PTHR47926">
    <property type="entry name" value="PENTATRICOPEPTIDE REPEAT-CONTAINING PROTEIN"/>
    <property type="match status" value="1"/>
</dbReference>
<dbReference type="PROSITE" id="PS51485">
    <property type="entry name" value="PHYTOCYANIN"/>
    <property type="match status" value="2"/>
</dbReference>
<dbReference type="InterPro" id="IPR037039">
    <property type="entry name" value="CM_AroQ_sf_eucaryotic"/>
</dbReference>
<dbReference type="InterPro" id="IPR003245">
    <property type="entry name" value="Phytocyanin_dom"/>
</dbReference>
<dbReference type="PANTHER" id="PTHR47926:SF452">
    <property type="entry name" value="PENTATRICOPEPTIDE REPEAT-CONTAINING PROTEIN"/>
    <property type="match status" value="1"/>
</dbReference>
<dbReference type="InterPro" id="IPR008972">
    <property type="entry name" value="Cupredoxin"/>
</dbReference>
<dbReference type="GO" id="GO:0003729">
    <property type="term" value="F:mRNA binding"/>
    <property type="evidence" value="ECO:0007669"/>
    <property type="project" value="UniProtKB-ARBA"/>
</dbReference>
<dbReference type="Pfam" id="PF13812">
    <property type="entry name" value="PPR_3"/>
    <property type="match status" value="1"/>
</dbReference>
<comment type="pathway">
    <text evidence="2">Metabolic intermediate biosynthesis; prephenate biosynthesis; prephenate from chorismate: step 1/1.</text>
</comment>
<dbReference type="Gene3D" id="2.60.40.420">
    <property type="entry name" value="Cupredoxins - blue copper proteins"/>
    <property type="match status" value="2"/>
</dbReference>
<reference evidence="10 11" key="1">
    <citation type="journal article" date="2018" name="Proc. Natl. Acad. Sci. U.S.A.">
        <title>Draft genome sequence of Camellia sinensis var. sinensis provides insights into the evolution of the tea genome and tea quality.</title>
        <authorList>
            <person name="Wei C."/>
            <person name="Yang H."/>
            <person name="Wang S."/>
            <person name="Zhao J."/>
            <person name="Liu C."/>
            <person name="Gao L."/>
            <person name="Xia E."/>
            <person name="Lu Y."/>
            <person name="Tai Y."/>
            <person name="She G."/>
            <person name="Sun J."/>
            <person name="Cao H."/>
            <person name="Tong W."/>
            <person name="Gao Q."/>
            <person name="Li Y."/>
            <person name="Deng W."/>
            <person name="Jiang X."/>
            <person name="Wang W."/>
            <person name="Chen Q."/>
            <person name="Zhang S."/>
            <person name="Li H."/>
            <person name="Wu J."/>
            <person name="Wang P."/>
            <person name="Li P."/>
            <person name="Shi C."/>
            <person name="Zheng F."/>
            <person name="Jian J."/>
            <person name="Huang B."/>
            <person name="Shan D."/>
            <person name="Shi M."/>
            <person name="Fang C."/>
            <person name="Yue Y."/>
            <person name="Li F."/>
            <person name="Li D."/>
            <person name="Wei S."/>
            <person name="Han B."/>
            <person name="Jiang C."/>
            <person name="Yin Y."/>
            <person name="Xia T."/>
            <person name="Zhang Z."/>
            <person name="Bennetzen J.L."/>
            <person name="Zhao S."/>
            <person name="Wan X."/>
        </authorList>
    </citation>
    <scope>NUCLEOTIDE SEQUENCE [LARGE SCALE GENOMIC DNA]</scope>
    <source>
        <strain evidence="11">cv. Shuchazao</strain>
        <tissue evidence="10">Leaf</tissue>
    </source>
</reference>
<feature type="repeat" description="PPR" evidence="8">
    <location>
        <begin position="696"/>
        <end position="730"/>
    </location>
</feature>
<dbReference type="InterPro" id="IPR036263">
    <property type="entry name" value="Chorismate_II_sf"/>
</dbReference>
<dbReference type="FunFam" id="1.25.40.10:FF:000090">
    <property type="entry name" value="Pentatricopeptide repeat-containing protein, chloroplastic"/>
    <property type="match status" value="1"/>
</dbReference>
<evidence type="ECO:0000256" key="3">
    <source>
        <dbReference type="ARBA" id="ARBA00012404"/>
    </source>
</evidence>
<evidence type="ECO:0000256" key="6">
    <source>
        <dbReference type="ARBA" id="ARBA00023141"/>
    </source>
</evidence>
<dbReference type="NCBIfam" id="TIGR00756">
    <property type="entry name" value="PPR"/>
    <property type="match status" value="4"/>
</dbReference>
<dbReference type="PROSITE" id="PS51375">
    <property type="entry name" value="PPR"/>
    <property type="match status" value="6"/>
</dbReference>
<keyword evidence="7" id="KW-0413">Isomerase</keyword>
<feature type="domain" description="Phytocyanin" evidence="9">
    <location>
        <begin position="1287"/>
        <end position="1351"/>
    </location>
</feature>
<dbReference type="NCBIfam" id="TIGR01802">
    <property type="entry name" value="CM_pl-yst"/>
    <property type="match status" value="1"/>
</dbReference>
<gene>
    <name evidence="10" type="ORF">TEA_003999</name>
</gene>
<dbReference type="InterPro" id="IPR008238">
    <property type="entry name" value="Chorismate_mutase_AroQ_euk"/>
</dbReference>